<dbReference type="AlphaFoldDB" id="A0AAD8JT33"/>
<evidence type="ECO:0000313" key="1">
    <source>
        <dbReference type="EMBL" id="KAK1409064.1"/>
    </source>
</evidence>
<gene>
    <name evidence="1" type="ORF">QVD17_41347</name>
</gene>
<reference evidence="1" key="1">
    <citation type="journal article" date="2023" name="bioRxiv">
        <title>Improved chromosome-level genome assembly for marigold (Tagetes erecta).</title>
        <authorList>
            <person name="Jiang F."/>
            <person name="Yuan L."/>
            <person name="Wang S."/>
            <person name="Wang H."/>
            <person name="Xu D."/>
            <person name="Wang A."/>
            <person name="Fan W."/>
        </authorList>
    </citation>
    <scope>NUCLEOTIDE SEQUENCE</scope>
    <source>
        <strain evidence="1">WSJ</strain>
        <tissue evidence="1">Leaf</tissue>
    </source>
</reference>
<name>A0AAD8JT33_TARER</name>
<evidence type="ECO:0000313" key="2">
    <source>
        <dbReference type="Proteomes" id="UP001229421"/>
    </source>
</evidence>
<dbReference type="EMBL" id="JAUHHV010000011">
    <property type="protein sequence ID" value="KAK1409064.1"/>
    <property type="molecule type" value="Genomic_DNA"/>
</dbReference>
<dbReference type="Proteomes" id="UP001229421">
    <property type="component" value="Unassembled WGS sequence"/>
</dbReference>
<accession>A0AAD8JT33</accession>
<comment type="caution">
    <text evidence="1">The sequence shown here is derived from an EMBL/GenBank/DDBJ whole genome shotgun (WGS) entry which is preliminary data.</text>
</comment>
<organism evidence="1 2">
    <name type="scientific">Tagetes erecta</name>
    <name type="common">African marigold</name>
    <dbReference type="NCBI Taxonomy" id="13708"/>
    <lineage>
        <taxon>Eukaryota</taxon>
        <taxon>Viridiplantae</taxon>
        <taxon>Streptophyta</taxon>
        <taxon>Embryophyta</taxon>
        <taxon>Tracheophyta</taxon>
        <taxon>Spermatophyta</taxon>
        <taxon>Magnoliopsida</taxon>
        <taxon>eudicotyledons</taxon>
        <taxon>Gunneridae</taxon>
        <taxon>Pentapetalae</taxon>
        <taxon>asterids</taxon>
        <taxon>campanulids</taxon>
        <taxon>Asterales</taxon>
        <taxon>Asteraceae</taxon>
        <taxon>Asteroideae</taxon>
        <taxon>Heliantheae alliance</taxon>
        <taxon>Tageteae</taxon>
        <taxon>Tagetes</taxon>
    </lineage>
</organism>
<proteinExistence type="predicted"/>
<keyword evidence="2" id="KW-1185">Reference proteome</keyword>
<sequence length="91" mass="10288">MTSIEDGSLTMTSIEVALTVWPVLQIEYETLLLVRLLMEIKIHSLQNHCFKEGPQVDWPLDGIEIERSVVSFLSLSLSLSHTMLGFVVRVC</sequence>
<protein>
    <submittedName>
        <fullName evidence="1">Uncharacterized protein</fullName>
    </submittedName>
</protein>